<reference evidence="1 2" key="1">
    <citation type="submission" date="2019-09" db="EMBL/GenBank/DDBJ databases">
        <title>Serinicoccus pratensis sp. nov., isolated from meadow soil.</title>
        <authorList>
            <person name="Zhang W."/>
        </authorList>
    </citation>
    <scope>NUCLEOTIDE SEQUENCE [LARGE SCALE GENOMIC DNA]</scope>
    <source>
        <strain evidence="1 2">W204</strain>
    </source>
</reference>
<evidence type="ECO:0000313" key="2">
    <source>
        <dbReference type="Proteomes" id="UP000326546"/>
    </source>
</evidence>
<dbReference type="Proteomes" id="UP000326546">
    <property type="component" value="Chromosome"/>
</dbReference>
<protein>
    <submittedName>
        <fullName evidence="1">Uncharacterized protein</fullName>
    </submittedName>
</protein>
<name>A0A5J6V5R7_9MICO</name>
<organism evidence="1 2">
    <name type="scientific">Ornithinimicrobium pratense</name>
    <dbReference type="NCBI Taxonomy" id="2593973"/>
    <lineage>
        <taxon>Bacteria</taxon>
        <taxon>Bacillati</taxon>
        <taxon>Actinomycetota</taxon>
        <taxon>Actinomycetes</taxon>
        <taxon>Micrococcales</taxon>
        <taxon>Ornithinimicrobiaceae</taxon>
        <taxon>Ornithinimicrobium</taxon>
    </lineage>
</organism>
<dbReference type="RefSeq" id="WP_158061498.1">
    <property type="nucleotide sequence ID" value="NZ_CP044427.1"/>
</dbReference>
<dbReference type="KEGG" id="serw:FY030_10720"/>
<accession>A0A5J6V5R7</accession>
<evidence type="ECO:0000313" key="1">
    <source>
        <dbReference type="EMBL" id="QFG69115.1"/>
    </source>
</evidence>
<sequence>MQIADIMALVVPPTVELLRRARAAEGERPQEPEPMFPTLIAVRHQRVVASVSTPRMSITLNCALPMAVGLDPQALVVAAQAHVEGHLALAYSVMTRDRTAKFVLQTVAERDGQLVVGRPADGGEPADPHILQTLAEAMGQRPVDVTRVARKDMGGTFGEDTFLPPEQGQVVVDAGTVKNLQQRVKGVRGRALYVARSPEAGRLALKAGLPRTSLLTSESPEVMATEGDD</sequence>
<gene>
    <name evidence="1" type="ORF">FY030_10720</name>
</gene>
<proteinExistence type="predicted"/>
<keyword evidence="2" id="KW-1185">Reference proteome</keyword>
<dbReference type="AlphaFoldDB" id="A0A5J6V5R7"/>
<dbReference type="OrthoDB" id="4861082at2"/>
<dbReference type="EMBL" id="CP044427">
    <property type="protein sequence ID" value="QFG69115.1"/>
    <property type="molecule type" value="Genomic_DNA"/>
</dbReference>